<dbReference type="GO" id="GO:0005975">
    <property type="term" value="P:carbohydrate metabolic process"/>
    <property type="evidence" value="ECO:0007669"/>
    <property type="project" value="InterPro"/>
</dbReference>
<dbReference type="EMBL" id="KV453909">
    <property type="protein sequence ID" value="ODV82177.1"/>
    <property type="molecule type" value="Genomic_DNA"/>
</dbReference>
<evidence type="ECO:0000256" key="10">
    <source>
        <dbReference type="ARBA" id="ARBA00022955"/>
    </source>
</evidence>
<evidence type="ECO:0000256" key="3">
    <source>
        <dbReference type="ARBA" id="ARBA00006962"/>
    </source>
</evidence>
<comment type="catalytic activity">
    <reaction evidence="17">
        <text>ergosterol + UDP-alpha-D-glucose = ergosteryl 3-beta-D-glucoside + UDP + H(+)</text>
        <dbReference type="Rhea" id="RHEA:61836"/>
        <dbReference type="ChEBI" id="CHEBI:15378"/>
        <dbReference type="ChEBI" id="CHEBI:16933"/>
        <dbReference type="ChEBI" id="CHEBI:52973"/>
        <dbReference type="ChEBI" id="CHEBI:58223"/>
        <dbReference type="ChEBI" id="CHEBI:58885"/>
    </reaction>
    <physiologicalReaction direction="left-to-right" evidence="17">
        <dbReference type="Rhea" id="RHEA:61837"/>
    </physiologicalReaction>
</comment>
<dbReference type="InterPro" id="IPR001849">
    <property type="entry name" value="PH_domain"/>
</dbReference>
<dbReference type="InterPro" id="IPR048065">
    <property type="entry name" value="ATG26_PH_GRAM2"/>
</dbReference>
<evidence type="ECO:0000256" key="8">
    <source>
        <dbReference type="ARBA" id="ARBA00022676"/>
    </source>
</evidence>
<evidence type="ECO:0000313" key="22">
    <source>
        <dbReference type="EMBL" id="ODV82177.1"/>
    </source>
</evidence>
<evidence type="ECO:0000256" key="5">
    <source>
        <dbReference type="ARBA" id="ARBA00017894"/>
    </source>
</evidence>
<comment type="catalytic activity">
    <reaction evidence="18">
        <text>a sterol + UDP-alpha-D-glucose = a sterol 3-beta-D-glucoside + UDP + H(+)</text>
        <dbReference type="Rhea" id="RHEA:22724"/>
        <dbReference type="ChEBI" id="CHEBI:15378"/>
        <dbReference type="ChEBI" id="CHEBI:15889"/>
        <dbReference type="ChEBI" id="CHEBI:37424"/>
        <dbReference type="ChEBI" id="CHEBI:58223"/>
        <dbReference type="ChEBI" id="CHEBI:58885"/>
        <dbReference type="EC" id="2.4.1.173"/>
    </reaction>
    <physiologicalReaction direction="left-to-right" evidence="18">
        <dbReference type="Rhea" id="RHEA:22725"/>
    </physiologicalReaction>
</comment>
<evidence type="ECO:0000256" key="18">
    <source>
        <dbReference type="ARBA" id="ARBA00049453"/>
    </source>
</evidence>
<keyword evidence="12" id="KW-0443">Lipid metabolism</keyword>
<feature type="compositionally biased region" description="Acidic residues" evidence="19">
    <location>
        <begin position="1258"/>
        <end position="1286"/>
    </location>
</feature>
<feature type="non-terminal residue" evidence="22">
    <location>
        <position position="1"/>
    </location>
</feature>
<evidence type="ECO:0000256" key="11">
    <source>
        <dbReference type="ARBA" id="ARBA00023011"/>
    </source>
</evidence>
<dbReference type="SMART" id="SM00233">
    <property type="entry name" value="PH"/>
    <property type="match status" value="1"/>
</dbReference>
<dbReference type="GO" id="GO:0005737">
    <property type="term" value="C:cytoplasm"/>
    <property type="evidence" value="ECO:0007669"/>
    <property type="project" value="UniProtKB-SubCell"/>
</dbReference>
<dbReference type="OrthoDB" id="10261837at2759"/>
<dbReference type="Gene3D" id="3.40.50.2000">
    <property type="entry name" value="Glycogen Phosphorylase B"/>
    <property type="match status" value="2"/>
</dbReference>
<dbReference type="InterPro" id="IPR004182">
    <property type="entry name" value="GRAM"/>
</dbReference>
<dbReference type="CDD" id="cd03784">
    <property type="entry name" value="GT1_Gtf-like"/>
    <property type="match status" value="1"/>
</dbReference>
<dbReference type="InterPro" id="IPR010610">
    <property type="entry name" value="EryCIII-like_C"/>
</dbReference>
<feature type="region of interest" description="Disordered" evidence="19">
    <location>
        <begin position="186"/>
        <end position="206"/>
    </location>
</feature>
<dbReference type="Gene3D" id="2.30.29.30">
    <property type="entry name" value="Pleckstrin-homology domain (PH domain)/Phosphotyrosine-binding domain (PTB)"/>
    <property type="match status" value="2"/>
</dbReference>
<evidence type="ECO:0000256" key="16">
    <source>
        <dbReference type="ARBA" id="ARBA00029843"/>
    </source>
</evidence>
<dbReference type="Pfam" id="PF02893">
    <property type="entry name" value="GRAM"/>
    <property type="match status" value="1"/>
</dbReference>
<dbReference type="PANTHER" id="PTHR48050:SF25">
    <property type="entry name" value="STEROL 3-BETA-GLUCOSYLTRANSFERASE"/>
    <property type="match status" value="1"/>
</dbReference>
<keyword evidence="9 22" id="KW-0808">Transferase</keyword>
<dbReference type="EC" id="2.4.1.173" evidence="4"/>
<dbReference type="GO" id="GO:0016126">
    <property type="term" value="P:sterol biosynthetic process"/>
    <property type="evidence" value="ECO:0007669"/>
    <property type="project" value="UniProtKB-KW"/>
</dbReference>
<evidence type="ECO:0000256" key="2">
    <source>
        <dbReference type="ARBA" id="ARBA00004496"/>
    </source>
</evidence>
<dbReference type="GeneID" id="30983375"/>
<dbReference type="SUPFAM" id="SSF50729">
    <property type="entry name" value="PH domain-like"/>
    <property type="match status" value="1"/>
</dbReference>
<dbReference type="RefSeq" id="XP_020067299.1">
    <property type="nucleotide sequence ID" value="XM_020209239.1"/>
</dbReference>
<dbReference type="GO" id="GO:0032120">
    <property type="term" value="P:ascospore-type prospore membrane formation"/>
    <property type="evidence" value="ECO:0007669"/>
    <property type="project" value="EnsemblFungi"/>
</dbReference>
<keyword evidence="7" id="KW-0444">Lipid biosynthesis</keyword>
<evidence type="ECO:0000256" key="15">
    <source>
        <dbReference type="ARBA" id="ARBA00023221"/>
    </source>
</evidence>
<dbReference type="Proteomes" id="UP000094285">
    <property type="component" value="Unassembled WGS sequence"/>
</dbReference>
<evidence type="ECO:0000256" key="4">
    <source>
        <dbReference type="ARBA" id="ARBA00012650"/>
    </source>
</evidence>
<keyword evidence="6" id="KW-0963">Cytoplasm</keyword>
<dbReference type="FunFam" id="3.40.50.2000:FF:000009">
    <property type="entry name" value="Sterol 3-beta-glucosyltransferase UGT80A2"/>
    <property type="match status" value="1"/>
</dbReference>
<evidence type="ECO:0000256" key="12">
    <source>
        <dbReference type="ARBA" id="ARBA00023098"/>
    </source>
</evidence>
<dbReference type="FunFam" id="2.30.29.30:FF:000303">
    <property type="entry name" value="Sterol 3-beta-glucosyltransferase"/>
    <property type="match status" value="1"/>
</dbReference>
<dbReference type="InterPro" id="IPR002213">
    <property type="entry name" value="UDP_glucos_trans"/>
</dbReference>
<evidence type="ECO:0000256" key="13">
    <source>
        <dbReference type="ARBA" id="ARBA00023136"/>
    </source>
</evidence>
<keyword evidence="11" id="KW-0756">Sterol biosynthesis</keyword>
<comment type="similarity">
    <text evidence="3">Belongs to the glycosyltransferase 28 family.</text>
</comment>
<feature type="domain" description="PH" evidence="20">
    <location>
        <begin position="118"/>
        <end position="290"/>
    </location>
</feature>
<evidence type="ECO:0000256" key="6">
    <source>
        <dbReference type="ARBA" id="ARBA00022490"/>
    </source>
</evidence>
<evidence type="ECO:0000256" key="7">
    <source>
        <dbReference type="ARBA" id="ARBA00022516"/>
    </source>
</evidence>
<evidence type="ECO:0000256" key="17">
    <source>
        <dbReference type="ARBA" id="ARBA00047886"/>
    </source>
</evidence>
<evidence type="ECO:0000256" key="14">
    <source>
        <dbReference type="ARBA" id="ARBA00023166"/>
    </source>
</evidence>
<feature type="region of interest" description="Disordered" evidence="19">
    <location>
        <begin position="1240"/>
        <end position="1286"/>
    </location>
</feature>
<keyword evidence="10" id="KW-0752">Steroid biosynthesis</keyword>
<evidence type="ECO:0000256" key="1">
    <source>
        <dbReference type="ARBA" id="ARBA00004170"/>
    </source>
</evidence>
<dbReference type="SMART" id="SM00568">
    <property type="entry name" value="GRAM"/>
    <property type="match status" value="2"/>
</dbReference>
<feature type="domain" description="GRAM" evidence="21">
    <location>
        <begin position="604"/>
        <end position="670"/>
    </location>
</feature>
<evidence type="ECO:0000256" key="9">
    <source>
        <dbReference type="ARBA" id="ARBA00022679"/>
    </source>
</evidence>
<dbReference type="InterPro" id="IPR011993">
    <property type="entry name" value="PH-like_dom_sf"/>
</dbReference>
<evidence type="ECO:0000313" key="23">
    <source>
        <dbReference type="Proteomes" id="UP000094285"/>
    </source>
</evidence>
<dbReference type="CDD" id="cd13216">
    <property type="entry name" value="PH-GRAM2_AGT26"/>
    <property type="match status" value="1"/>
</dbReference>
<feature type="domain" description="GRAM" evidence="21">
    <location>
        <begin position="48"/>
        <end position="106"/>
    </location>
</feature>
<dbReference type="GO" id="GO:0016020">
    <property type="term" value="C:membrane"/>
    <property type="evidence" value="ECO:0007669"/>
    <property type="project" value="UniProtKB-SubCell"/>
</dbReference>
<comment type="subcellular location">
    <subcellularLocation>
        <location evidence="2">Cytoplasm</location>
    </subcellularLocation>
    <subcellularLocation>
        <location evidence="1">Membrane</location>
        <topology evidence="1">Peripheral membrane protein</topology>
    </subcellularLocation>
</comment>
<dbReference type="InterPro" id="IPR050426">
    <property type="entry name" value="Glycosyltransferase_28"/>
</dbReference>
<organism evidence="22 23">
    <name type="scientific">Suhomyces tanzawaensis NRRL Y-17324</name>
    <dbReference type="NCBI Taxonomy" id="984487"/>
    <lineage>
        <taxon>Eukaryota</taxon>
        <taxon>Fungi</taxon>
        <taxon>Dikarya</taxon>
        <taxon>Ascomycota</taxon>
        <taxon>Saccharomycotina</taxon>
        <taxon>Pichiomycetes</taxon>
        <taxon>Debaryomycetaceae</taxon>
        <taxon>Suhomyces</taxon>
    </lineage>
</organism>
<keyword evidence="13" id="KW-0472">Membrane</keyword>
<dbReference type="STRING" id="984487.A0A1E4SRX7"/>
<gene>
    <name evidence="22" type="ORF">CANTADRAFT_45718</name>
</gene>
<proteinExistence type="inferred from homology"/>
<evidence type="ECO:0000256" key="19">
    <source>
        <dbReference type="SAM" id="MobiDB-lite"/>
    </source>
</evidence>
<dbReference type="FunFam" id="3.40.50.2000:FF:000029">
    <property type="entry name" value="Sterol 3-beta-glucosyltransferase"/>
    <property type="match status" value="1"/>
</dbReference>
<dbReference type="InterPro" id="IPR004276">
    <property type="entry name" value="GlycoTrans_28_N"/>
</dbReference>
<dbReference type="Pfam" id="PF03033">
    <property type="entry name" value="Glyco_transf_28"/>
    <property type="match status" value="1"/>
</dbReference>
<name>A0A1E4SRX7_9ASCO</name>
<feature type="region of interest" description="Disordered" evidence="19">
    <location>
        <begin position="535"/>
        <end position="556"/>
    </location>
</feature>
<evidence type="ECO:0000259" key="20">
    <source>
        <dbReference type="SMART" id="SM00233"/>
    </source>
</evidence>
<dbReference type="Pfam" id="PF06722">
    <property type="entry name" value="EryCIII-like_C"/>
    <property type="match status" value="1"/>
</dbReference>
<keyword evidence="23" id="KW-1185">Reference proteome</keyword>
<dbReference type="GO" id="GO:0016906">
    <property type="term" value="F:sterol 3-beta-glucosyltransferase activity"/>
    <property type="evidence" value="ECO:0007669"/>
    <property type="project" value="UniProtKB-EC"/>
</dbReference>
<dbReference type="SUPFAM" id="SSF53756">
    <property type="entry name" value="UDP-Glycosyltransferase/glycogen phosphorylase"/>
    <property type="match status" value="1"/>
</dbReference>
<dbReference type="PANTHER" id="PTHR48050">
    <property type="entry name" value="STEROL 3-BETA-GLUCOSYLTRANSFERASE"/>
    <property type="match status" value="1"/>
</dbReference>
<keyword evidence="15" id="KW-0753">Steroid metabolism</keyword>
<keyword evidence="14" id="KW-1207">Sterol metabolism</keyword>
<keyword evidence="8" id="KW-0328">Glycosyltransferase</keyword>
<accession>A0A1E4SRX7</accession>
<reference evidence="23" key="1">
    <citation type="submission" date="2016-05" db="EMBL/GenBank/DDBJ databases">
        <title>Comparative genomics of biotechnologically important yeasts.</title>
        <authorList>
            <consortium name="DOE Joint Genome Institute"/>
            <person name="Riley R."/>
            <person name="Haridas S."/>
            <person name="Wolfe K.H."/>
            <person name="Lopes M.R."/>
            <person name="Hittinger C.T."/>
            <person name="Goker M."/>
            <person name="Salamov A."/>
            <person name="Wisecaver J."/>
            <person name="Long T.M."/>
            <person name="Aerts A.L."/>
            <person name="Barry K."/>
            <person name="Choi C."/>
            <person name="Clum A."/>
            <person name="Coughlan A.Y."/>
            <person name="Deshpande S."/>
            <person name="Douglass A.P."/>
            <person name="Hanson S.J."/>
            <person name="Klenk H.-P."/>
            <person name="Labutti K."/>
            <person name="Lapidus A."/>
            <person name="Lindquist E."/>
            <person name="Lipzen A."/>
            <person name="Meier-Kolthoff J.P."/>
            <person name="Ohm R.A."/>
            <person name="Otillar R.P."/>
            <person name="Pangilinan J."/>
            <person name="Peng Y."/>
            <person name="Rokas A."/>
            <person name="Rosa C.A."/>
            <person name="Scheuner C."/>
            <person name="Sibirny A.A."/>
            <person name="Slot J.C."/>
            <person name="Stielow J.B."/>
            <person name="Sun H."/>
            <person name="Kurtzman C.P."/>
            <person name="Blackwell M."/>
            <person name="Grigoriev I.V."/>
            <person name="Jeffries T.W."/>
        </authorList>
    </citation>
    <scope>NUCLEOTIDE SEQUENCE [LARGE SCALE GENOMIC DNA]</scope>
    <source>
        <strain evidence="23">NRRL Y-17324</strain>
    </source>
</reference>
<protein>
    <recommendedName>
        <fullName evidence="5">Sterol 3-beta-glucosyltransferase</fullName>
        <ecNumber evidence="4">2.4.1.173</ecNumber>
    </recommendedName>
    <alternativeName>
        <fullName evidence="16">Autophagy-related protein 26</fullName>
    </alternativeName>
</protein>
<evidence type="ECO:0000259" key="21">
    <source>
        <dbReference type="SMART" id="SM00568"/>
    </source>
</evidence>
<sequence>TPFQQSVVQNLNPRLLRERFLIKFKEGQAKDDNEYNAKTESLRLRVANKLAKVFEIDDNDHFYDNFSAWLVNDVLLQGHLYLTRESVLFFAFLPKRYSMNLNQKTGGSYTTNDDSNLTIQSGSLGLKTAKYGETIFSSVLTHRYWAILRPQTLSIYSSSTELHFPRIVIDLKSCIRAEVVEKEKEPTQRNTLTRRNSIEGGSTPRVMTRSISPRIASPNGTDLNLSADDETYFSNMLSGEAMEPTEDNIESSSGVWFKLVTKSKTYRFHTDNLYLARQWCHNLTKIIFQLNNSNAGNEVLIKIPIENVINFNRMSLLSADELPKDQPDEEDLPMSFRMHFLKNHGNYEESVYDSKKSKKKLTQGASIGMEAMYFIFFDRGEEFYSKFTTLIEEHQERSKNKSETSLISKSLISKSLRFKDMAKKMVRKDSRDSRIREYPKSISTLRSSSSSGSIIDQFAPLNTHLKHPYDLPEEDDNDQSSSTLKLKNVNFPRPMSVSGLKNLKMTFETSQKDFEVAESRYEAIKDTGTKAKEQVLPGPLNLTDPSEYTEEDPKQTKLQSMKKSIKAFSNVSNMWSSNPSHYQAIDPNDPFYVKEENTREVSQQHFEKHFSLGPEVLLRASYYCHLQKSIPVYGKLYLSTEYLCFRSLLPGVSTKMILPLNHIENCLKEKGLKLTYSGLVLTINNYDELILEFSSHLSRDDCENMIFSQLILIHDGDNFSPSPHEWGKNYDLELSKKRQAVLTSETRGAFSNDTNKTLAALKIDNARLKMFEEKINAASGLDIPIILEDSPFYKTEIRPSTSFHFVLLTIGSRGDVQPYIALGKGLINEGHTVTIATHKEFEDWILKHGMKFKEIAGDPGALMSLMVTHGSMSVAFLKEASAKFRGWISQLLRSSWEACQGADILIESPSAMGGVHIAEALGIPYMRAFTMPWTRTRAYPHAFIVPDQKKGGSYNYLTHVMFETVFWKGISSQINNWRVRELDLPRTNLYRLQQSKIPFLYNVSPTIFPPSVDFPDWIRVTGYWFLDEGAGEDYDPPKELVEFLDSARKEQKKIIYIGFGSIVVNDAKSLTKAIAEAVVDADVRCILNKGWSDRMSKKDDSEPEIELPAEIYNSGAVPHDWLFARIDAAIHHGGSGTTGATLRAGLPTVIKPFFGDQFFYASRIEEVGVGVALRKLNAKSLGKAIHTVTTDLKMIEKSKKLSERINQENGVLTAVETIYSELEYARHLIMSKQKYNEHYKQHHPDFGSLGIQTPVVPEESESSEEDEDEEDEDEEDEDEEEDSDEN</sequence>